<feature type="region of interest" description="Disordered" evidence="3">
    <location>
        <begin position="80"/>
        <end position="110"/>
    </location>
</feature>
<keyword evidence="1" id="KW-0560">Oxidoreductase</keyword>
<accession>A0AAN9YNW2</accession>
<comment type="caution">
    <text evidence="5">The sequence shown here is derived from an EMBL/GenBank/DDBJ whole genome shotgun (WGS) entry which is preliminary data.</text>
</comment>
<dbReference type="SUPFAM" id="SSF63380">
    <property type="entry name" value="Riboflavin synthase domain-like"/>
    <property type="match status" value="1"/>
</dbReference>
<sequence>MATSGEKVGHLERTAAEPRGQSLHTVTLSKVDQVNDQIRVFRLEVPREGPVIRFLPGQWLDVFVPGVPKAGGFTITSAPSKARWRKRTPTTTKAGADVGAAAAGGEGGEEEEPGYLELAVQRSPDNPPAAWLWQGDAPEVAATILGKELRVRIGGSFVWPPPGINVRSLLRKAVFVAGGVGVNPLVSMLSAIAENPNALAPSFEVEFLYSVRRPPGSGPTNDYKADQILFLDRIASIFAPNTPAAGARRGLKGKLRLFLTGGTDEEEENTISLSGYDDNIEGNSAEMKRGLHFLSRRITVDDVTDAVGRDPANRRFAVVYICGVPAMTDEFARELTDPKGPVAMEPHRVLCEKWW</sequence>
<dbReference type="Gene3D" id="2.40.30.10">
    <property type="entry name" value="Translation factors"/>
    <property type="match status" value="1"/>
</dbReference>
<protein>
    <recommendedName>
        <fullName evidence="4">FAD-binding FR-type domain-containing protein</fullName>
    </recommendedName>
</protein>
<dbReference type="Proteomes" id="UP001320420">
    <property type="component" value="Unassembled WGS sequence"/>
</dbReference>
<dbReference type="GO" id="GO:0005739">
    <property type="term" value="C:mitochondrion"/>
    <property type="evidence" value="ECO:0007669"/>
    <property type="project" value="TreeGrafter"/>
</dbReference>
<dbReference type="PANTHER" id="PTHR46505">
    <property type="entry name" value="OXIDOREDUCTASE NAD-BINDING DOMAIN-CONTAINING PROTEIN 1"/>
    <property type="match status" value="1"/>
</dbReference>
<dbReference type="CDD" id="cd00322">
    <property type="entry name" value="FNR_like"/>
    <property type="match status" value="1"/>
</dbReference>
<dbReference type="GO" id="GO:0016491">
    <property type="term" value="F:oxidoreductase activity"/>
    <property type="evidence" value="ECO:0007669"/>
    <property type="project" value="UniProtKB-KW"/>
</dbReference>
<gene>
    <name evidence="5" type="ORF">SLS62_004854</name>
</gene>
<dbReference type="InterPro" id="IPR017927">
    <property type="entry name" value="FAD-bd_FR_type"/>
</dbReference>
<dbReference type="EMBL" id="JAKJXP020000031">
    <property type="protein sequence ID" value="KAK7753123.1"/>
    <property type="molecule type" value="Genomic_DNA"/>
</dbReference>
<proteinExistence type="predicted"/>
<dbReference type="InterPro" id="IPR017938">
    <property type="entry name" value="Riboflavin_synthase-like_b-brl"/>
</dbReference>
<evidence type="ECO:0000256" key="3">
    <source>
        <dbReference type="SAM" id="MobiDB-lite"/>
    </source>
</evidence>
<keyword evidence="6" id="KW-1185">Reference proteome</keyword>
<dbReference type="AlphaFoldDB" id="A0AAN9YNW2"/>
<name>A0AAN9YNW2_9PEZI</name>
<reference evidence="5 6" key="1">
    <citation type="submission" date="2024-02" db="EMBL/GenBank/DDBJ databases">
        <title>De novo assembly and annotation of 12 fungi associated with fruit tree decline syndrome in Ontario, Canada.</title>
        <authorList>
            <person name="Sulman M."/>
            <person name="Ellouze W."/>
            <person name="Ilyukhin E."/>
        </authorList>
    </citation>
    <scope>NUCLEOTIDE SEQUENCE [LARGE SCALE GENOMIC DNA]</scope>
    <source>
        <strain evidence="5 6">M11/M66-122</strain>
    </source>
</reference>
<evidence type="ECO:0000256" key="1">
    <source>
        <dbReference type="ARBA" id="ARBA00023002"/>
    </source>
</evidence>
<dbReference type="SUPFAM" id="SSF52343">
    <property type="entry name" value="Ferredoxin reductase-like, C-terminal NADP-linked domain"/>
    <property type="match status" value="1"/>
</dbReference>
<feature type="compositionally biased region" description="Low complexity" evidence="3">
    <location>
        <begin position="94"/>
        <end position="103"/>
    </location>
</feature>
<dbReference type="InterPro" id="IPR052128">
    <property type="entry name" value="Oxidoreductase_NAD-binding"/>
</dbReference>
<organism evidence="5 6">
    <name type="scientific">Diatrype stigma</name>
    <dbReference type="NCBI Taxonomy" id="117547"/>
    <lineage>
        <taxon>Eukaryota</taxon>
        <taxon>Fungi</taxon>
        <taxon>Dikarya</taxon>
        <taxon>Ascomycota</taxon>
        <taxon>Pezizomycotina</taxon>
        <taxon>Sordariomycetes</taxon>
        <taxon>Xylariomycetidae</taxon>
        <taxon>Xylariales</taxon>
        <taxon>Diatrypaceae</taxon>
        <taxon>Diatrype</taxon>
    </lineage>
</organism>
<evidence type="ECO:0000313" key="5">
    <source>
        <dbReference type="EMBL" id="KAK7753123.1"/>
    </source>
</evidence>
<evidence type="ECO:0000256" key="2">
    <source>
        <dbReference type="ARBA" id="ARBA00023027"/>
    </source>
</evidence>
<evidence type="ECO:0000259" key="4">
    <source>
        <dbReference type="PROSITE" id="PS51384"/>
    </source>
</evidence>
<dbReference type="PROSITE" id="PS51384">
    <property type="entry name" value="FAD_FR"/>
    <property type="match status" value="1"/>
</dbReference>
<feature type="compositionally biased region" description="Basic and acidic residues" evidence="3">
    <location>
        <begin position="7"/>
        <end position="16"/>
    </location>
</feature>
<keyword evidence="2" id="KW-0520">NAD</keyword>
<dbReference type="Gene3D" id="3.40.50.80">
    <property type="entry name" value="Nucleotide-binding domain of ferredoxin-NADP reductase (FNR) module"/>
    <property type="match status" value="1"/>
</dbReference>
<feature type="region of interest" description="Disordered" evidence="3">
    <location>
        <begin position="1"/>
        <end position="21"/>
    </location>
</feature>
<dbReference type="InterPro" id="IPR039261">
    <property type="entry name" value="FNR_nucleotide-bd"/>
</dbReference>
<dbReference type="PANTHER" id="PTHR46505:SF1">
    <property type="entry name" value="OXIDOREDUCTASE NAD-BINDING DOMAIN-CONTAINING PROTEIN 1"/>
    <property type="match status" value="1"/>
</dbReference>
<evidence type="ECO:0000313" key="6">
    <source>
        <dbReference type="Proteomes" id="UP001320420"/>
    </source>
</evidence>
<feature type="domain" description="FAD-binding FR-type" evidence="4">
    <location>
        <begin position="21"/>
        <end position="160"/>
    </location>
</feature>